<dbReference type="SMART" id="SM00460">
    <property type="entry name" value="TGc"/>
    <property type="match status" value="1"/>
</dbReference>
<name>A0A099JP29_9MICO</name>
<dbReference type="Pfam" id="PF01841">
    <property type="entry name" value="Transglut_core"/>
    <property type="match status" value="1"/>
</dbReference>
<keyword evidence="5" id="KW-0645">Protease</keyword>
<dbReference type="PANTHER" id="PTHR42736">
    <property type="entry name" value="PROTEIN-GLUTAMINE GAMMA-GLUTAMYLTRANSFERASE"/>
    <property type="match status" value="1"/>
</dbReference>
<protein>
    <submittedName>
        <fullName evidence="5">Transglutaminase-like putative cysteine protease/DNA-binding phage protein</fullName>
    </submittedName>
</protein>
<dbReference type="STRING" id="1001240.GY21_03090"/>
<dbReference type="InterPro" id="IPR052901">
    <property type="entry name" value="Bact_TGase-like"/>
</dbReference>
<comment type="caution">
    <text evidence="4">The sequence shown here is derived from an EMBL/GenBank/DDBJ whole genome shotgun (WGS) entry which is preliminary data.</text>
</comment>
<keyword evidence="5" id="KW-0378">Hydrolase</keyword>
<keyword evidence="6" id="KW-1185">Reference proteome</keyword>
<dbReference type="InterPro" id="IPR038765">
    <property type="entry name" value="Papain-like_cys_pep_sf"/>
</dbReference>
<feature type="transmembrane region" description="Helical" evidence="2">
    <location>
        <begin position="252"/>
        <end position="271"/>
    </location>
</feature>
<dbReference type="InterPro" id="IPR002931">
    <property type="entry name" value="Transglutaminase-like"/>
</dbReference>
<evidence type="ECO:0000313" key="7">
    <source>
        <dbReference type="Proteomes" id="UP000561726"/>
    </source>
</evidence>
<proteinExistence type="predicted"/>
<dbReference type="Proteomes" id="UP000561726">
    <property type="component" value="Unassembled WGS sequence"/>
</dbReference>
<feature type="region of interest" description="Disordered" evidence="1">
    <location>
        <begin position="602"/>
        <end position="637"/>
    </location>
</feature>
<dbReference type="InterPro" id="IPR021878">
    <property type="entry name" value="TgpA_N"/>
</dbReference>
<keyword evidence="2" id="KW-1133">Transmembrane helix</keyword>
<evidence type="ECO:0000313" key="4">
    <source>
        <dbReference type="EMBL" id="KGJ80104.1"/>
    </source>
</evidence>
<reference evidence="4 6" key="1">
    <citation type="submission" date="2014-08" db="EMBL/GenBank/DDBJ databases">
        <authorList>
            <person name="Sisinthy S."/>
        </authorList>
    </citation>
    <scope>NUCLEOTIDE SEQUENCE [LARGE SCALE GENOMIC DNA]</scope>
    <source>
        <strain evidence="4 6">RuG17</strain>
    </source>
</reference>
<evidence type="ECO:0000313" key="5">
    <source>
        <dbReference type="EMBL" id="MBB5641637.1"/>
    </source>
</evidence>
<dbReference type="GO" id="GO:0003677">
    <property type="term" value="F:DNA binding"/>
    <property type="evidence" value="ECO:0007669"/>
    <property type="project" value="UniProtKB-KW"/>
</dbReference>
<feature type="transmembrane region" description="Helical" evidence="2">
    <location>
        <begin position="202"/>
        <end position="219"/>
    </location>
</feature>
<dbReference type="Pfam" id="PF11992">
    <property type="entry name" value="TgpA_N"/>
    <property type="match status" value="1"/>
</dbReference>
<gene>
    <name evidence="5" type="ORF">BJ997_002185</name>
    <name evidence="4" type="ORF">GY21_03090</name>
</gene>
<accession>A0A099JP29</accession>
<dbReference type="RefSeq" id="WP_035835135.1">
    <property type="nucleotide sequence ID" value="NZ_JACHBQ010000001.1"/>
</dbReference>
<feature type="transmembrane region" description="Helical" evidence="2">
    <location>
        <begin position="154"/>
        <end position="173"/>
    </location>
</feature>
<keyword evidence="2" id="KW-0472">Membrane</keyword>
<feature type="region of interest" description="Disordered" evidence="1">
    <location>
        <begin position="748"/>
        <end position="768"/>
    </location>
</feature>
<keyword evidence="2" id="KW-0812">Transmembrane</keyword>
<feature type="compositionally biased region" description="Low complexity" evidence="1">
    <location>
        <begin position="1"/>
        <end position="26"/>
    </location>
</feature>
<dbReference type="EMBL" id="JPXF01000007">
    <property type="protein sequence ID" value="KGJ80104.1"/>
    <property type="molecule type" value="Genomic_DNA"/>
</dbReference>
<dbReference type="Proteomes" id="UP000029864">
    <property type="component" value="Unassembled WGS sequence"/>
</dbReference>
<dbReference type="eggNOG" id="COG1305">
    <property type="taxonomic scope" value="Bacteria"/>
</dbReference>
<evidence type="ECO:0000259" key="3">
    <source>
        <dbReference type="SMART" id="SM00460"/>
    </source>
</evidence>
<feature type="transmembrane region" description="Helical" evidence="2">
    <location>
        <begin position="97"/>
        <end position="121"/>
    </location>
</feature>
<dbReference type="SUPFAM" id="SSF54001">
    <property type="entry name" value="Cysteine proteinases"/>
    <property type="match status" value="1"/>
</dbReference>
<feature type="transmembrane region" description="Helical" evidence="2">
    <location>
        <begin position="41"/>
        <end position="60"/>
    </location>
</feature>
<keyword evidence="5" id="KW-0238">DNA-binding</keyword>
<dbReference type="AlphaFoldDB" id="A0A099JP29"/>
<feature type="transmembrane region" description="Helical" evidence="2">
    <location>
        <begin position="66"/>
        <end position="85"/>
    </location>
</feature>
<evidence type="ECO:0000256" key="2">
    <source>
        <dbReference type="SAM" id="Phobius"/>
    </source>
</evidence>
<dbReference type="GO" id="GO:0008233">
    <property type="term" value="F:peptidase activity"/>
    <property type="evidence" value="ECO:0007669"/>
    <property type="project" value="UniProtKB-KW"/>
</dbReference>
<feature type="domain" description="Transglutaminase-like" evidence="3">
    <location>
        <begin position="513"/>
        <end position="588"/>
    </location>
</feature>
<dbReference type="GO" id="GO:0006508">
    <property type="term" value="P:proteolysis"/>
    <property type="evidence" value="ECO:0007669"/>
    <property type="project" value="UniProtKB-KW"/>
</dbReference>
<dbReference type="Gene3D" id="3.10.620.30">
    <property type="match status" value="1"/>
</dbReference>
<evidence type="ECO:0000256" key="1">
    <source>
        <dbReference type="SAM" id="MobiDB-lite"/>
    </source>
</evidence>
<evidence type="ECO:0000313" key="6">
    <source>
        <dbReference type="Proteomes" id="UP000029864"/>
    </source>
</evidence>
<feature type="region of interest" description="Disordered" evidence="1">
    <location>
        <begin position="1"/>
        <end position="34"/>
    </location>
</feature>
<dbReference type="PANTHER" id="PTHR42736:SF1">
    <property type="entry name" value="PROTEIN-GLUTAMINE GAMMA-GLUTAMYLTRANSFERASE"/>
    <property type="match status" value="1"/>
</dbReference>
<organism evidence="4 6">
    <name type="scientific">Cryobacterium roopkundense</name>
    <dbReference type="NCBI Taxonomy" id="1001240"/>
    <lineage>
        <taxon>Bacteria</taxon>
        <taxon>Bacillati</taxon>
        <taxon>Actinomycetota</taxon>
        <taxon>Actinomycetes</taxon>
        <taxon>Micrococcales</taxon>
        <taxon>Microbacteriaceae</taxon>
        <taxon>Cryobacterium</taxon>
    </lineage>
</organism>
<feature type="transmembrane region" description="Helical" evidence="2">
    <location>
        <begin position="180"/>
        <end position="196"/>
    </location>
</feature>
<dbReference type="OrthoDB" id="9804023at2"/>
<reference evidence="5 7" key="2">
    <citation type="submission" date="2020-08" db="EMBL/GenBank/DDBJ databases">
        <title>Sequencing the genomes of 1000 actinobacteria strains.</title>
        <authorList>
            <person name="Klenk H.-P."/>
        </authorList>
    </citation>
    <scope>NUCLEOTIDE SEQUENCE [LARGE SCALE GENOMIC DNA]</scope>
    <source>
        <strain evidence="5 7">DSM 21065</strain>
    </source>
</reference>
<sequence length="809" mass="84767">MSDPAAVASVARPRSPASTPAAVPSARGRRPSRPLPAATEWPLILSLLLLLTVACGALGPLLRGSWWWWLMALTAALVLVSAALFRRVGLARALVPIASLTVLVGALTLFFGGGTGLLWLIPTPESVGVLDGLVRSGADSIAQQSVPAEVTGGILFLLAAGAGLIAAVMYVVAVTFRAPALAGALVLVPLLVPGVIQSGPANVIILTLTAIAYLVVLRVDVRRRRSLDAVASAAGSTARVFVSSLRRQSSPLWGTVSVGAVAIVLSLVIGLTTPGLTGTAEGRQGSNALLFGSGVSPMINLGQDLRRREPGPVLHYTSTAEQRSYFTLLTLDSFVGSTWTARIDGAEKTNLVGSIDRPPGLADDVATTDAQTSVVIDGVNTRWLPVPARTVGVEGLRGSWHWDTRTRAIASDDISTLGQEYTATSLDVQPTAEQLRASGREYPRGLSPNLELPTQMPDIIASTAAEVTAGAASDYDAAVALQGYLNSSAFAYDTESPVEQGYDGGGVDVVGVFLDTKRGYCVHFASAMATMARALGIPSRISLGYLPGVKSQDLEQGLGQYLVDSHDLHAWPELYFVGVGWVPFEPTPGRGTVPNYEAPTAVETPTELPGQAAGTTAPRTGPDPLAGDVPLPGDASSATAESASVLGRAGLVSLALVLLMLVPAAARAMQRVGRRRRIRSGALTRREASQAAWTEVADVAVDHHLDTADTETPREFAARLTPLLGNGSTAATVLEALLVEVERARFARRGAEDPPEPGPSAETGERLGEVTAAIRAGSTRRDRLWALLWPKSLIRGVWLRLNGRSPRNA</sequence>
<dbReference type="EMBL" id="JACHBQ010000001">
    <property type="protein sequence ID" value="MBB5641637.1"/>
    <property type="molecule type" value="Genomic_DNA"/>
</dbReference>